<reference evidence="8 9" key="1">
    <citation type="journal article" date="2020" name="Nature">
        <title>Bacterial chemolithoautotrophy via manganese oxidation.</title>
        <authorList>
            <person name="Yu H."/>
            <person name="Leadbetter J.R."/>
        </authorList>
    </citation>
    <scope>NUCLEOTIDE SEQUENCE [LARGE SCALE GENOMIC DNA]</scope>
    <source>
        <strain evidence="8 9">RBP-1</strain>
    </source>
</reference>
<dbReference type="Pfam" id="PF05708">
    <property type="entry name" value="Peptidase_C92"/>
    <property type="match status" value="1"/>
</dbReference>
<evidence type="ECO:0000256" key="1">
    <source>
        <dbReference type="ARBA" id="ARBA00008764"/>
    </source>
</evidence>
<dbReference type="InterPro" id="IPR043504">
    <property type="entry name" value="Peptidase_S1_PA_chymotrypsin"/>
</dbReference>
<dbReference type="Proteomes" id="UP000521868">
    <property type="component" value="Unassembled WGS sequence"/>
</dbReference>
<feature type="compositionally biased region" description="Low complexity" evidence="7">
    <location>
        <begin position="726"/>
        <end position="747"/>
    </location>
</feature>
<evidence type="ECO:0000256" key="3">
    <source>
        <dbReference type="ARBA" id="ARBA00022729"/>
    </source>
</evidence>
<proteinExistence type="inferred from homology"/>
<feature type="compositionally biased region" description="Low complexity" evidence="7">
    <location>
        <begin position="157"/>
        <end position="186"/>
    </location>
</feature>
<feature type="region of interest" description="Disordered" evidence="7">
    <location>
        <begin position="726"/>
        <end position="762"/>
    </location>
</feature>
<keyword evidence="2 6" id="KW-0645">Protease</keyword>
<evidence type="ECO:0000256" key="2">
    <source>
        <dbReference type="ARBA" id="ARBA00022670"/>
    </source>
</evidence>
<dbReference type="EMBL" id="VTOX01000005">
    <property type="protein sequence ID" value="NKE67316.1"/>
    <property type="molecule type" value="Genomic_DNA"/>
</dbReference>
<dbReference type="InterPro" id="IPR038765">
    <property type="entry name" value="Papain-like_cys_pep_sf"/>
</dbReference>
<accession>A0A7X6I7B3</accession>
<dbReference type="SUPFAM" id="SSF50494">
    <property type="entry name" value="Trypsin-like serine proteases"/>
    <property type="match status" value="1"/>
</dbReference>
<comment type="similarity">
    <text evidence="1 6">Belongs to the peptidase S1B family.</text>
</comment>
<comment type="caution">
    <text evidence="8">The sequence shown here is derived from an EMBL/GenBank/DDBJ whole genome shotgun (WGS) entry which is preliminary data.</text>
</comment>
<dbReference type="Gene3D" id="2.40.10.10">
    <property type="entry name" value="Trypsin-like serine proteases"/>
    <property type="match status" value="2"/>
</dbReference>
<evidence type="ECO:0000256" key="4">
    <source>
        <dbReference type="ARBA" id="ARBA00022801"/>
    </source>
</evidence>
<dbReference type="EC" id="3.4.21.-" evidence="6"/>
<evidence type="ECO:0000256" key="7">
    <source>
        <dbReference type="SAM" id="MobiDB-lite"/>
    </source>
</evidence>
<dbReference type="RefSeq" id="WP_168108436.1">
    <property type="nucleotide sequence ID" value="NZ_VTOX01000005.1"/>
</dbReference>
<protein>
    <recommendedName>
        <fullName evidence="6">Serine protease</fullName>
        <ecNumber evidence="6">3.4.21.-</ecNumber>
    </recommendedName>
</protein>
<evidence type="ECO:0000256" key="6">
    <source>
        <dbReference type="RuleBase" id="RU004296"/>
    </source>
</evidence>
<organism evidence="8 9">
    <name type="scientific">Ramlibacter lithotrophicus</name>
    <dbReference type="NCBI Taxonomy" id="2606681"/>
    <lineage>
        <taxon>Bacteria</taxon>
        <taxon>Pseudomonadati</taxon>
        <taxon>Pseudomonadota</taxon>
        <taxon>Betaproteobacteria</taxon>
        <taxon>Burkholderiales</taxon>
        <taxon>Comamonadaceae</taxon>
        <taxon>Ramlibacter</taxon>
    </lineage>
</organism>
<dbReference type="GO" id="GO:0006508">
    <property type="term" value="P:proteolysis"/>
    <property type="evidence" value="ECO:0007669"/>
    <property type="project" value="UniProtKB-KW"/>
</dbReference>
<dbReference type="PRINTS" id="PR00839">
    <property type="entry name" value="V8PROTEASE"/>
</dbReference>
<dbReference type="GO" id="GO:0008236">
    <property type="term" value="F:serine-type peptidase activity"/>
    <property type="evidence" value="ECO:0007669"/>
    <property type="project" value="UniProtKB-KW"/>
</dbReference>
<dbReference type="AlphaFoldDB" id="A0A7X6I7B3"/>
<sequence length="934" mass="99737">MPRIQANRDTIDDRFSVLGFTVRTESPLFEVAVATDPNLFKPENRGRRARSNFFSSRAHGVTRARRGEAVYLVPPDVLGNFVGQPRLYFGLATYRENSRGAPDFVQAPSDGSMYVSMRQLTERGLRRSLSPQIVSSYGQVNGRDPSLDWGGDAVRDAGASPATPAAAPAAPGTPAPIRTQPAASPAAPAQVAPVAVAAGDTYDDGFGAFPEPEPPPVAGALDLLLKDYHDGLAEQLRFFAESVQWFAGVPSTRSFPHSAICQVFDPAAGPEQEHGTAFYIGRNLLLTAAHVVAGKRNLVFVPGKNGQGIDATHEPFGRFTVASSNWRAHERYTTGSRNFDLAIVKTTTAAPGGRWFNLLEELRESRREGVAVCGYSVRSRQSDIVSRLVSRTIDTRKQHLHAGAVRTVDDETFTYDIQTLPGASGSPVYWIEGGANPRAHLVGVHVAGADDVTNRGCRLTDAKIAWIRARAAEWGQSNAMEVEDAELADALAIPLDPGVGGRSIGTSALQAGDIIVSTTRQFVSRAIRLGTLSPVSHVMLYVGDGRVIEAVGSGVRETTLAAAIDDAILAVAYRHPQLDAARATVLVAYARTRVGNPYNYAGVAYQGYRLLNPLPAAVVDAIGRRLGVEVGQAGAVYCSELVLESFERAGVPLATGRPGQSTPSQVVQIARSNLAYVGHLKAEDVPLGIQLGLADALGAPFTLSVDDAEPAALAEPAVEPVAAAQAAAEEQTRAAPAAQPAVADARPMPAPPPQVQQPVSEAQAAPVVVPIATTILGATMTRVMNNVGDITWELDQLRGLKHPNDQAPDPVPAFNDGPVIRLVGWPKFDVGLVDEISAGFEIAWQYNGKSLGNVQISNVGTNDAVGWGLHVKAQIMDDNIVYPRNNPSFAALRIRFDYRFHAVVGSDRLAYREVHLFANGSYNLAGDWTQNTFL</sequence>
<name>A0A7X6I7B3_9BURK</name>
<dbReference type="InterPro" id="IPR008256">
    <property type="entry name" value="Peptidase_S1B"/>
</dbReference>
<dbReference type="Pfam" id="PF13365">
    <property type="entry name" value="Trypsin_2"/>
    <property type="match status" value="1"/>
</dbReference>
<dbReference type="InterPro" id="IPR024453">
    <property type="entry name" value="Peptidase_C92"/>
</dbReference>
<dbReference type="InterPro" id="IPR009003">
    <property type="entry name" value="Peptidase_S1_PA"/>
</dbReference>
<evidence type="ECO:0000256" key="5">
    <source>
        <dbReference type="ARBA" id="ARBA00022825"/>
    </source>
</evidence>
<keyword evidence="4 6" id="KW-0378">Hydrolase</keyword>
<evidence type="ECO:0000313" key="9">
    <source>
        <dbReference type="Proteomes" id="UP000521868"/>
    </source>
</evidence>
<keyword evidence="5 6" id="KW-0720">Serine protease</keyword>
<evidence type="ECO:0000313" key="8">
    <source>
        <dbReference type="EMBL" id="NKE67316.1"/>
    </source>
</evidence>
<dbReference type="Gene3D" id="3.90.1720.10">
    <property type="entry name" value="endopeptidase domain like (from Nostoc punctiforme)"/>
    <property type="match status" value="1"/>
</dbReference>
<feature type="region of interest" description="Disordered" evidence="7">
    <location>
        <begin position="136"/>
        <end position="186"/>
    </location>
</feature>
<keyword evidence="3" id="KW-0732">Signal</keyword>
<dbReference type="SUPFAM" id="SSF54001">
    <property type="entry name" value="Cysteine proteinases"/>
    <property type="match status" value="1"/>
</dbReference>
<gene>
    <name evidence="8" type="ORF">RAMLITH_15940</name>
</gene>
<keyword evidence="9" id="KW-1185">Reference proteome</keyword>